<evidence type="ECO:0000313" key="3">
    <source>
        <dbReference type="Proteomes" id="UP000599437"/>
    </source>
</evidence>
<dbReference type="Proteomes" id="UP000599437">
    <property type="component" value="Unassembled WGS sequence"/>
</dbReference>
<name>A0ABQ3E6M6_9ACTN</name>
<accession>A0ABQ3E6M6</accession>
<organism evidence="2 3">
    <name type="scientific">Streptomyces chryseus</name>
    <dbReference type="NCBI Taxonomy" id="68186"/>
    <lineage>
        <taxon>Bacteria</taxon>
        <taxon>Bacillati</taxon>
        <taxon>Actinomycetota</taxon>
        <taxon>Actinomycetes</taxon>
        <taxon>Kitasatosporales</taxon>
        <taxon>Streptomycetaceae</taxon>
        <taxon>Streptomyces</taxon>
    </lineage>
</organism>
<reference evidence="3" key="1">
    <citation type="journal article" date="2019" name="Int. J. Syst. Evol. Microbiol.">
        <title>The Global Catalogue of Microorganisms (GCM) 10K type strain sequencing project: providing services to taxonomists for standard genome sequencing and annotation.</title>
        <authorList>
            <consortium name="The Broad Institute Genomics Platform"/>
            <consortium name="The Broad Institute Genome Sequencing Center for Infectious Disease"/>
            <person name="Wu L."/>
            <person name="Ma J."/>
        </authorList>
    </citation>
    <scope>NUCLEOTIDE SEQUENCE [LARGE SCALE GENOMIC DNA]</scope>
    <source>
        <strain evidence="3">JCM 4737</strain>
    </source>
</reference>
<comment type="caution">
    <text evidence="2">The sequence shown here is derived from an EMBL/GenBank/DDBJ whole genome shotgun (WGS) entry which is preliminary data.</text>
</comment>
<proteinExistence type="predicted"/>
<evidence type="ECO:0000256" key="1">
    <source>
        <dbReference type="SAM" id="MobiDB-lite"/>
    </source>
</evidence>
<feature type="region of interest" description="Disordered" evidence="1">
    <location>
        <begin position="63"/>
        <end position="89"/>
    </location>
</feature>
<feature type="compositionally biased region" description="Basic and acidic residues" evidence="1">
    <location>
        <begin position="70"/>
        <end position="88"/>
    </location>
</feature>
<keyword evidence="3" id="KW-1185">Reference proteome</keyword>
<evidence type="ECO:0000313" key="2">
    <source>
        <dbReference type="EMBL" id="GHB24958.1"/>
    </source>
</evidence>
<gene>
    <name evidence="2" type="ORF">GCM10010346_55750</name>
</gene>
<sequence length="117" mass="12735">MLLPWPPPVFREVGAGGEVGRCEAAYGQIGVRSRHWIRLADAWIARPPFYVKRRRRLVDGSRGGCTLRVKGREPGHEEAGAGRDDRPGVRAGAVVSRETRCLVTGAPASGRGSNRAY</sequence>
<dbReference type="EMBL" id="BMVO01000026">
    <property type="protein sequence ID" value="GHB24958.1"/>
    <property type="molecule type" value="Genomic_DNA"/>
</dbReference>
<protein>
    <submittedName>
        <fullName evidence="2">Uncharacterized protein</fullName>
    </submittedName>
</protein>